<evidence type="ECO:0000313" key="2">
    <source>
        <dbReference type="EnsemblFungi" id="FOXG_00564P0"/>
    </source>
</evidence>
<sequence length="168" mass="17814">MLVMSSASLTASLSPLPMRRTSTPPPSVLPPAPRARVLPPILRSTLSVSRTVSPTTTGRPSTVLPRRPALLVPRTRPLPLPSLLLPRPPGLPPMRTAPPPLLPLSLMPPLPTPLRPPLDLPPALLPAPLLSLPRLAMLLPPSLVVSLSSVSSPLSSLCKLDRLFWTSG</sequence>
<evidence type="ECO:0000313" key="3">
    <source>
        <dbReference type="Proteomes" id="UP000002489"/>
    </source>
</evidence>
<organism evidence="2 3">
    <name type="scientific">Fusarium oxysporum (strain Fo5176)</name>
    <name type="common">Fusarium vascular wilt</name>
    <dbReference type="NCBI Taxonomy" id="660025"/>
    <lineage>
        <taxon>Eukaryota</taxon>
        <taxon>Fungi</taxon>
        <taxon>Dikarya</taxon>
        <taxon>Ascomycota</taxon>
        <taxon>Pezizomycotina</taxon>
        <taxon>Sordariomycetes</taxon>
        <taxon>Hypocreomycetidae</taxon>
        <taxon>Hypocreales</taxon>
        <taxon>Nectriaceae</taxon>
        <taxon>Fusarium</taxon>
        <taxon>Fusarium oxysporum species complex</taxon>
    </lineage>
</organism>
<reference evidence="2" key="2">
    <citation type="submission" date="2025-08" db="UniProtKB">
        <authorList>
            <consortium name="EnsemblFungi"/>
        </authorList>
    </citation>
    <scope>IDENTIFICATION</scope>
    <source>
        <strain evidence="2">4287 / CBS 123668 / FGSC 9935 / NRRL 34936</strain>
    </source>
</reference>
<feature type="compositionally biased region" description="Low complexity" evidence="1">
    <location>
        <begin position="1"/>
        <end position="22"/>
    </location>
</feature>
<feature type="compositionally biased region" description="Pro residues" evidence="1">
    <location>
        <begin position="23"/>
        <end position="33"/>
    </location>
</feature>
<protein>
    <submittedName>
        <fullName evidence="2">Uncharacterized protein</fullName>
    </submittedName>
</protein>
<dbReference type="AlphaFoldDB" id="A0A0D2X9J9"/>
<feature type="region of interest" description="Disordered" evidence="1">
    <location>
        <begin position="1"/>
        <end position="33"/>
    </location>
</feature>
<evidence type="ECO:0000256" key="1">
    <source>
        <dbReference type="SAM" id="MobiDB-lite"/>
    </source>
</evidence>
<dbReference type="EnsemblFungi" id="FOXG_00564T0">
    <property type="protein sequence ID" value="FOXG_00564P0"/>
    <property type="gene ID" value="FOXG_00564"/>
</dbReference>
<dbReference type="Proteomes" id="UP000002489">
    <property type="component" value="Unassembled WGS sequence"/>
</dbReference>
<proteinExistence type="predicted"/>
<accession>A0A0D2X9J9</accession>
<name>A0A0D2X9J9_FUSOF</name>
<reference evidence="3" key="1">
    <citation type="journal article" date="2012" name="Mol. Plant Microbe Interact.">
        <title>A highly conserved effector in Fusarium oxysporum is required for full virulence on Arabidopsis.</title>
        <authorList>
            <person name="Thatcher L.F."/>
            <person name="Gardiner D.M."/>
            <person name="Kazan K."/>
            <person name="Manners J."/>
        </authorList>
    </citation>
    <scope>NUCLEOTIDE SEQUENCE [LARGE SCALE GENOMIC DNA]</scope>
    <source>
        <strain evidence="3">Fo5176</strain>
    </source>
</reference>